<name>A0ABM9A169_9VIBR</name>
<dbReference type="PANTHER" id="PTHR35936">
    <property type="entry name" value="MEMBRANE-BOUND LYTIC MUREIN TRANSGLYCOSYLASE F"/>
    <property type="match status" value="1"/>
</dbReference>
<comment type="caution">
    <text evidence="5">The sequence shown here is derived from an EMBL/GenBank/DDBJ whole genome shotgun (WGS) entry which is preliminary data.</text>
</comment>
<keyword evidence="2 3" id="KW-0732">Signal</keyword>
<sequence length="250" mass="28622">MKFIKLALLLFFIPGLSMAAEKIFNADFRNRPPQMVVDGDKFSGPLKDILEEASSKIGYTVKWRKAPFKRSLEGLKNGSVDIVPRYRKTPDREVFTNYLGPIGYQERNVKFVVLKSNKDIIKTYDDLKKYKVGVKRGTSYFKQFTDDKSIAKVETSDDEQIVKMLRGKRFEVAIIIDEGAFEHSAKKEGFTDWAYAPYEFVRRLPNYYGMSKTSPNAGEYDALNAAIKGMATSGRVKEIYMQYNVEPPVQ</sequence>
<organism evidence="5 6">
    <name type="scientific">Vibrio marisflavi CECT 7928</name>
    <dbReference type="NCBI Taxonomy" id="634439"/>
    <lineage>
        <taxon>Bacteria</taxon>
        <taxon>Pseudomonadati</taxon>
        <taxon>Pseudomonadota</taxon>
        <taxon>Gammaproteobacteria</taxon>
        <taxon>Vibrionales</taxon>
        <taxon>Vibrionaceae</taxon>
        <taxon>Vibrio</taxon>
    </lineage>
</organism>
<dbReference type="PANTHER" id="PTHR35936:SF17">
    <property type="entry name" value="ARGININE-BINDING EXTRACELLULAR PROTEIN ARTP"/>
    <property type="match status" value="1"/>
</dbReference>
<dbReference type="SMART" id="SM00062">
    <property type="entry name" value="PBPb"/>
    <property type="match status" value="1"/>
</dbReference>
<dbReference type="RefSeq" id="WP_237360421.1">
    <property type="nucleotide sequence ID" value="NZ_CAKLDM010000001.1"/>
</dbReference>
<gene>
    <name evidence="5" type="ORF">VMF7928_01059</name>
</gene>
<proteinExistence type="inferred from homology"/>
<feature type="chain" id="PRO_5045664881" description="Solute-binding protein family 3/N-terminal domain-containing protein" evidence="3">
    <location>
        <begin position="20"/>
        <end position="250"/>
    </location>
</feature>
<evidence type="ECO:0000256" key="2">
    <source>
        <dbReference type="ARBA" id="ARBA00022729"/>
    </source>
</evidence>
<dbReference type="InterPro" id="IPR001638">
    <property type="entry name" value="Solute-binding_3/MltF_N"/>
</dbReference>
<evidence type="ECO:0000256" key="1">
    <source>
        <dbReference type="ARBA" id="ARBA00010333"/>
    </source>
</evidence>
<feature type="signal peptide" evidence="3">
    <location>
        <begin position="1"/>
        <end position="19"/>
    </location>
</feature>
<evidence type="ECO:0000313" key="6">
    <source>
        <dbReference type="Proteomes" id="UP000838748"/>
    </source>
</evidence>
<dbReference type="Proteomes" id="UP000838748">
    <property type="component" value="Unassembled WGS sequence"/>
</dbReference>
<protein>
    <recommendedName>
        <fullName evidence="4">Solute-binding protein family 3/N-terminal domain-containing protein</fullName>
    </recommendedName>
</protein>
<dbReference type="SUPFAM" id="SSF53850">
    <property type="entry name" value="Periplasmic binding protein-like II"/>
    <property type="match status" value="1"/>
</dbReference>
<feature type="domain" description="Solute-binding protein family 3/N-terminal" evidence="4">
    <location>
        <begin position="35"/>
        <end position="247"/>
    </location>
</feature>
<evidence type="ECO:0000313" key="5">
    <source>
        <dbReference type="EMBL" id="CAH0537337.1"/>
    </source>
</evidence>
<dbReference type="Gene3D" id="3.40.190.10">
    <property type="entry name" value="Periplasmic binding protein-like II"/>
    <property type="match status" value="2"/>
</dbReference>
<reference evidence="5" key="1">
    <citation type="submission" date="2021-11" db="EMBL/GenBank/DDBJ databases">
        <authorList>
            <person name="Rodrigo-Torres L."/>
            <person name="Arahal R. D."/>
            <person name="Lucena T."/>
        </authorList>
    </citation>
    <scope>NUCLEOTIDE SEQUENCE</scope>
    <source>
        <strain evidence="5">CECT 7928</strain>
    </source>
</reference>
<dbReference type="EMBL" id="CAKLDM010000001">
    <property type="protein sequence ID" value="CAH0537337.1"/>
    <property type="molecule type" value="Genomic_DNA"/>
</dbReference>
<comment type="similarity">
    <text evidence="1">Belongs to the bacterial solute-binding protein 3 family.</text>
</comment>
<dbReference type="Pfam" id="PF00497">
    <property type="entry name" value="SBP_bac_3"/>
    <property type="match status" value="1"/>
</dbReference>
<keyword evidence="6" id="KW-1185">Reference proteome</keyword>
<evidence type="ECO:0000259" key="4">
    <source>
        <dbReference type="SMART" id="SM00062"/>
    </source>
</evidence>
<evidence type="ECO:0000256" key="3">
    <source>
        <dbReference type="SAM" id="SignalP"/>
    </source>
</evidence>
<accession>A0ABM9A169</accession>